<sequence length="272" mass="31281">MVNLNWPEQERGKLIAEVSPNINRRVTKEANQKPKATISAGVVLCNRYKCESELEITLDEQRQPTTSVFDIIETSYQQSSVPTSTRDTTRKKAYQRLAQCIRKMTKQPKKEIPIKMPKNDKPLATIIEGRWFSSQTGNIQTRGADKNINPSQIHHISRDHYLHRRTDCAKVGIPESITTDRGTSFIFREMQDMAEGLNIKLFQSTPYYAQANGQAESSNKVIINIIRKMLEENPRQWHEKLSETLWAYITSKREATGIRNSAHENRSSVHQN</sequence>
<dbReference type="PANTHER" id="PTHR48475">
    <property type="entry name" value="RIBONUCLEASE H"/>
    <property type="match status" value="1"/>
</dbReference>
<dbReference type="InParanoid" id="A0A5E4GJ59"/>
<dbReference type="InterPro" id="IPR001584">
    <property type="entry name" value="Integrase_cat-core"/>
</dbReference>
<evidence type="ECO:0000313" key="3">
    <source>
        <dbReference type="Proteomes" id="UP000327085"/>
    </source>
</evidence>
<dbReference type="EMBL" id="CABIKO010000845">
    <property type="protein sequence ID" value="VVA39776.1"/>
    <property type="molecule type" value="Genomic_DNA"/>
</dbReference>
<dbReference type="Proteomes" id="UP000327085">
    <property type="component" value="Unassembled WGS sequence"/>
</dbReference>
<dbReference type="GO" id="GO:0015074">
    <property type="term" value="P:DNA integration"/>
    <property type="evidence" value="ECO:0007669"/>
    <property type="project" value="InterPro"/>
</dbReference>
<dbReference type="AlphaFoldDB" id="A0A5E4GJ59"/>
<dbReference type="PANTHER" id="PTHR48475:SF1">
    <property type="entry name" value="RNASE H TYPE-1 DOMAIN-CONTAINING PROTEIN"/>
    <property type="match status" value="1"/>
</dbReference>
<dbReference type="SUPFAM" id="SSF53098">
    <property type="entry name" value="Ribonuclease H-like"/>
    <property type="match status" value="1"/>
</dbReference>
<evidence type="ECO:0000313" key="2">
    <source>
        <dbReference type="EMBL" id="VVA39776.1"/>
    </source>
</evidence>
<feature type="domain" description="Integrase catalytic" evidence="1">
    <location>
        <begin position="172"/>
        <end position="272"/>
    </location>
</feature>
<reference evidence="3" key="1">
    <citation type="journal article" date="2020" name="Plant J.">
        <title>Transposons played a major role in the diversification between the closely related almond and peach genomes: results from the almond genome sequence.</title>
        <authorList>
            <person name="Alioto T."/>
            <person name="Alexiou K.G."/>
            <person name="Bardil A."/>
            <person name="Barteri F."/>
            <person name="Castanera R."/>
            <person name="Cruz F."/>
            <person name="Dhingra A."/>
            <person name="Duval H."/>
            <person name="Fernandez I Marti A."/>
            <person name="Frias L."/>
            <person name="Galan B."/>
            <person name="Garcia J.L."/>
            <person name="Howad W."/>
            <person name="Gomez-Garrido J."/>
            <person name="Gut M."/>
            <person name="Julca I."/>
            <person name="Morata J."/>
            <person name="Puigdomenech P."/>
            <person name="Ribeca P."/>
            <person name="Rubio Cabetas M.J."/>
            <person name="Vlasova A."/>
            <person name="Wirthensohn M."/>
            <person name="Garcia-Mas J."/>
            <person name="Gabaldon T."/>
            <person name="Casacuberta J.M."/>
            <person name="Arus P."/>
        </authorList>
    </citation>
    <scope>NUCLEOTIDE SEQUENCE [LARGE SCALE GENOMIC DNA]</scope>
    <source>
        <strain evidence="3">cv. Texas</strain>
    </source>
</reference>
<gene>
    <name evidence="2" type="ORF">ALMOND_2B028392</name>
</gene>
<dbReference type="InterPro" id="IPR012337">
    <property type="entry name" value="RNaseH-like_sf"/>
</dbReference>
<organism evidence="2 3">
    <name type="scientific">Prunus dulcis</name>
    <name type="common">Almond</name>
    <name type="synonym">Amygdalus dulcis</name>
    <dbReference type="NCBI Taxonomy" id="3755"/>
    <lineage>
        <taxon>Eukaryota</taxon>
        <taxon>Viridiplantae</taxon>
        <taxon>Streptophyta</taxon>
        <taxon>Embryophyta</taxon>
        <taxon>Tracheophyta</taxon>
        <taxon>Spermatophyta</taxon>
        <taxon>Magnoliopsida</taxon>
        <taxon>eudicotyledons</taxon>
        <taxon>Gunneridae</taxon>
        <taxon>Pentapetalae</taxon>
        <taxon>rosids</taxon>
        <taxon>fabids</taxon>
        <taxon>Rosales</taxon>
        <taxon>Rosaceae</taxon>
        <taxon>Amygdaloideae</taxon>
        <taxon>Amygdaleae</taxon>
        <taxon>Prunus</taxon>
    </lineage>
</organism>
<proteinExistence type="predicted"/>
<dbReference type="InterPro" id="IPR036397">
    <property type="entry name" value="RNaseH_sf"/>
</dbReference>
<dbReference type="Gene3D" id="3.30.420.10">
    <property type="entry name" value="Ribonuclease H-like superfamily/Ribonuclease H"/>
    <property type="match status" value="1"/>
</dbReference>
<dbReference type="PROSITE" id="PS50994">
    <property type="entry name" value="INTEGRASE"/>
    <property type="match status" value="1"/>
</dbReference>
<name>A0A5E4GJ59_PRUDU</name>
<dbReference type="Gramene" id="VVA39776">
    <property type="protein sequence ID" value="VVA39776"/>
    <property type="gene ID" value="Prudul26B028392"/>
</dbReference>
<protein>
    <submittedName>
        <fullName evidence="2">PREDICTED: retrotransposon</fullName>
    </submittedName>
</protein>
<dbReference type="GO" id="GO:0003676">
    <property type="term" value="F:nucleic acid binding"/>
    <property type="evidence" value="ECO:0007669"/>
    <property type="project" value="InterPro"/>
</dbReference>
<accession>A0A5E4GJ59</accession>
<evidence type="ECO:0000259" key="1">
    <source>
        <dbReference type="PROSITE" id="PS50994"/>
    </source>
</evidence>